<keyword evidence="5" id="KW-0325">Glycoprotein</keyword>
<keyword evidence="4 7" id="KW-0472">Membrane</keyword>
<evidence type="ECO:0000313" key="11">
    <source>
        <dbReference type="Proteomes" id="UP001165740"/>
    </source>
</evidence>
<dbReference type="Proteomes" id="UP001165740">
    <property type="component" value="Chromosome 14"/>
</dbReference>
<evidence type="ECO:0000256" key="3">
    <source>
        <dbReference type="ARBA" id="ARBA00022989"/>
    </source>
</evidence>
<feature type="transmembrane region" description="Helical" evidence="7">
    <location>
        <begin position="215"/>
        <end position="237"/>
    </location>
</feature>
<protein>
    <submittedName>
        <fullName evidence="12">Transmembrane protein 145-like</fullName>
    </submittedName>
</protein>
<keyword evidence="2 7" id="KW-0812">Transmembrane</keyword>
<feature type="region of interest" description="Disordered" evidence="6">
    <location>
        <begin position="489"/>
        <end position="558"/>
    </location>
</feature>
<name>A0A9W2YW96_BIOGL</name>
<sequence>MDFVFVLAFFFKFSLVFIAVIPSADSKWVEGVIDTKQDWVFITRFCFLNKAGNFYYLLEYPYSYSFQDLLFYYDDPGQWDAVYKKNLNCTEKVTRLQGTNKYALSSNGNMCNDSVIRDGKRWIVCEGNMDFSSARERWWFVVVSHCDFPMGVYLRYKIHMTNGDDLLHKEFSADEFYILVIDIIFFILYILLLVMSIGCAYILQQKQLLHTTYKMYMVTLVIWTLNLLCLVIAWGSYGTTGWELKPLEVVGRILQACGHIIFMLMLILMAKGYTIVRGRLTKKNAIKMTIFINLYIIATIVLFIWEGVMFDPGEVLYYYESPPGYGMITIILIGWLWFTKAAVFTMKHYPDRSIFYIFLYSIYTIWFWAGPIVTMIAMFAMAKWTREKSVHGVQMFIAYLGHNIFLILTWPSKVNENFPFTIRTTQIDILKEEQEDSSESDRSYQMPSDMGPGPNLDIFITLSKDTQSNSGDKMYGPADLSVFNTKETPAGLQPSLAPLSTHHTDHGTDGLHMKPFKLPPLQRALLGDEQSSSQSLPPLRGTGLPPIAPMEESALHNS</sequence>
<feature type="transmembrane region" description="Helical" evidence="7">
    <location>
        <begin position="176"/>
        <end position="203"/>
    </location>
</feature>
<dbReference type="OrthoDB" id="205745at2759"/>
<dbReference type="PANTHER" id="PTHR23252:SF24">
    <property type="entry name" value="TRANSMEMBRANE PROTEIN 145"/>
    <property type="match status" value="1"/>
</dbReference>
<evidence type="ECO:0000256" key="6">
    <source>
        <dbReference type="SAM" id="MobiDB-lite"/>
    </source>
</evidence>
<feature type="transmembrane region" description="Helical" evidence="7">
    <location>
        <begin position="249"/>
        <end position="273"/>
    </location>
</feature>
<feature type="signal peptide" evidence="8">
    <location>
        <begin position="1"/>
        <end position="26"/>
    </location>
</feature>
<dbReference type="GO" id="GO:0019236">
    <property type="term" value="P:response to pheromone"/>
    <property type="evidence" value="ECO:0007669"/>
    <property type="project" value="InterPro"/>
</dbReference>
<dbReference type="InterPro" id="IPR053880">
    <property type="entry name" value="GPR180-like_N"/>
</dbReference>
<dbReference type="Pfam" id="PF21892">
    <property type="entry name" value="TMEM145_N"/>
    <property type="match status" value="1"/>
</dbReference>
<evidence type="ECO:0000256" key="7">
    <source>
        <dbReference type="SAM" id="Phobius"/>
    </source>
</evidence>
<keyword evidence="11" id="KW-1185">Reference proteome</keyword>
<organism evidence="11 12">
    <name type="scientific">Biomphalaria glabrata</name>
    <name type="common">Bloodfluke planorb</name>
    <name type="synonym">Freshwater snail</name>
    <dbReference type="NCBI Taxonomy" id="6526"/>
    <lineage>
        <taxon>Eukaryota</taxon>
        <taxon>Metazoa</taxon>
        <taxon>Spiralia</taxon>
        <taxon>Lophotrochozoa</taxon>
        <taxon>Mollusca</taxon>
        <taxon>Gastropoda</taxon>
        <taxon>Heterobranchia</taxon>
        <taxon>Euthyneura</taxon>
        <taxon>Panpulmonata</taxon>
        <taxon>Hygrophila</taxon>
        <taxon>Lymnaeoidea</taxon>
        <taxon>Planorbidae</taxon>
        <taxon>Biomphalaria</taxon>
    </lineage>
</organism>
<dbReference type="AlphaFoldDB" id="A0A9W2YW96"/>
<feature type="domain" description="GPR180/TMEM145 transmembrane" evidence="9">
    <location>
        <begin position="185"/>
        <end position="404"/>
    </location>
</feature>
<evidence type="ECO:0000259" key="9">
    <source>
        <dbReference type="Pfam" id="PF10192"/>
    </source>
</evidence>
<evidence type="ECO:0000256" key="2">
    <source>
        <dbReference type="ARBA" id="ARBA00022692"/>
    </source>
</evidence>
<gene>
    <name evidence="12" type="primary">LOC106073336</name>
</gene>
<dbReference type="RefSeq" id="XP_055866992.1">
    <property type="nucleotide sequence ID" value="XM_056011017.1"/>
</dbReference>
<dbReference type="InterPro" id="IPR019336">
    <property type="entry name" value="GPR180/TMEM145_TM"/>
</dbReference>
<keyword evidence="3 7" id="KW-1133">Transmembrane helix</keyword>
<keyword evidence="8" id="KW-0732">Signal</keyword>
<dbReference type="PANTHER" id="PTHR23252">
    <property type="entry name" value="INTIMAL THICKNESS RECEPTOR-RELATED"/>
    <property type="match status" value="1"/>
</dbReference>
<dbReference type="GO" id="GO:0016020">
    <property type="term" value="C:membrane"/>
    <property type="evidence" value="ECO:0007669"/>
    <property type="project" value="UniProtKB-SubCell"/>
</dbReference>
<dbReference type="OMA" id="WLWFTKA"/>
<dbReference type="InterPro" id="IPR047831">
    <property type="entry name" value="GPR180/TMEM145"/>
</dbReference>
<feature type="compositionally biased region" description="Basic and acidic residues" evidence="6">
    <location>
        <begin position="502"/>
        <end position="512"/>
    </location>
</feature>
<evidence type="ECO:0000256" key="4">
    <source>
        <dbReference type="ARBA" id="ARBA00023136"/>
    </source>
</evidence>
<evidence type="ECO:0000313" key="12">
    <source>
        <dbReference type="RefSeq" id="XP_055866992.1"/>
    </source>
</evidence>
<evidence type="ECO:0000256" key="5">
    <source>
        <dbReference type="ARBA" id="ARBA00023180"/>
    </source>
</evidence>
<feature type="transmembrane region" description="Helical" evidence="7">
    <location>
        <begin position="355"/>
        <end position="380"/>
    </location>
</feature>
<dbReference type="GO" id="GO:0007186">
    <property type="term" value="P:G protein-coupled receptor signaling pathway"/>
    <property type="evidence" value="ECO:0007669"/>
    <property type="project" value="InterPro"/>
</dbReference>
<comment type="subcellular location">
    <subcellularLocation>
        <location evidence="1">Membrane</location>
        <topology evidence="1">Multi-pass membrane protein</topology>
    </subcellularLocation>
</comment>
<dbReference type="GeneID" id="106073336"/>
<feature type="transmembrane region" description="Helical" evidence="7">
    <location>
        <begin position="325"/>
        <end position="343"/>
    </location>
</feature>
<proteinExistence type="predicted"/>
<dbReference type="Pfam" id="PF10192">
    <property type="entry name" value="GPR180-TMEM145_TM"/>
    <property type="match status" value="1"/>
</dbReference>
<feature type="chain" id="PRO_5040972897" evidence="8">
    <location>
        <begin position="27"/>
        <end position="558"/>
    </location>
</feature>
<reference evidence="12" key="1">
    <citation type="submission" date="2025-08" db="UniProtKB">
        <authorList>
            <consortium name="RefSeq"/>
        </authorList>
    </citation>
    <scope>IDENTIFICATION</scope>
</reference>
<feature type="domain" description="GPR180-like N-terminal" evidence="10">
    <location>
        <begin position="29"/>
        <end position="156"/>
    </location>
</feature>
<evidence type="ECO:0000259" key="10">
    <source>
        <dbReference type="Pfam" id="PF21892"/>
    </source>
</evidence>
<feature type="transmembrane region" description="Helical" evidence="7">
    <location>
        <begin position="285"/>
        <end position="305"/>
    </location>
</feature>
<evidence type="ECO:0000256" key="1">
    <source>
        <dbReference type="ARBA" id="ARBA00004141"/>
    </source>
</evidence>
<accession>A0A9W2YW96</accession>
<evidence type="ECO:0000256" key="8">
    <source>
        <dbReference type="SAM" id="SignalP"/>
    </source>
</evidence>